<proteinExistence type="predicted"/>
<accession>A0ABR3GB18</accession>
<dbReference type="Proteomes" id="UP001447188">
    <property type="component" value="Unassembled WGS sequence"/>
</dbReference>
<evidence type="ECO:0000256" key="1">
    <source>
        <dbReference type="SAM" id="MobiDB-lite"/>
    </source>
</evidence>
<protein>
    <submittedName>
        <fullName evidence="2">Uncharacterized protein</fullName>
    </submittedName>
</protein>
<evidence type="ECO:0000313" key="2">
    <source>
        <dbReference type="EMBL" id="KAL0633144.1"/>
    </source>
</evidence>
<gene>
    <name evidence="2" type="ORF">Q9L58_007985</name>
</gene>
<name>A0ABR3GB18_9PEZI</name>
<sequence>MATPLQIPLKGAGSPSPRPPTPVTSFPENGDSSTAAHHVVAKSEWSPEPYLLPHIPRTITYDGVTFDVVCPEELDHEVPVFGERRRKAGTAKPKKTLKRRCEEEEGIAWEAKRRRLIQEKVLEKAFVSYSKEKMNLTEDGLRLPEVPAWLNIDRERQDDGSWGIFIVRPSKEDIENRWPEIIQALEPIGVEIGAVKIALPNE</sequence>
<feature type="region of interest" description="Disordered" evidence="1">
    <location>
        <begin position="1"/>
        <end position="39"/>
    </location>
</feature>
<comment type="caution">
    <text evidence="2">The sequence shown here is derived from an EMBL/GenBank/DDBJ whole genome shotgun (WGS) entry which is preliminary data.</text>
</comment>
<organism evidence="2 3">
    <name type="scientific">Discina gigas</name>
    <dbReference type="NCBI Taxonomy" id="1032678"/>
    <lineage>
        <taxon>Eukaryota</taxon>
        <taxon>Fungi</taxon>
        <taxon>Dikarya</taxon>
        <taxon>Ascomycota</taxon>
        <taxon>Pezizomycotina</taxon>
        <taxon>Pezizomycetes</taxon>
        <taxon>Pezizales</taxon>
        <taxon>Discinaceae</taxon>
        <taxon>Discina</taxon>
    </lineage>
</organism>
<reference evidence="2 3" key="1">
    <citation type="submission" date="2024-02" db="EMBL/GenBank/DDBJ databases">
        <title>Discinaceae phylogenomics.</title>
        <authorList>
            <person name="Dirks A.C."/>
            <person name="James T.Y."/>
        </authorList>
    </citation>
    <scope>NUCLEOTIDE SEQUENCE [LARGE SCALE GENOMIC DNA]</scope>
    <source>
        <strain evidence="2 3">ACD0624</strain>
    </source>
</reference>
<evidence type="ECO:0000313" key="3">
    <source>
        <dbReference type="Proteomes" id="UP001447188"/>
    </source>
</evidence>
<dbReference type="EMBL" id="JBBBZM010000136">
    <property type="protein sequence ID" value="KAL0633144.1"/>
    <property type="molecule type" value="Genomic_DNA"/>
</dbReference>
<keyword evidence="3" id="KW-1185">Reference proteome</keyword>